<name>A0A9Q0S3Y4_9DIPT</name>
<dbReference type="OrthoDB" id="118234at2759"/>
<dbReference type="PROSITE" id="PS50954">
    <property type="entry name" value="LEM"/>
    <property type="match status" value="1"/>
</dbReference>
<dbReference type="CDD" id="cd12934">
    <property type="entry name" value="LEM"/>
    <property type="match status" value="1"/>
</dbReference>
<keyword evidence="4 7" id="KW-0472">Membrane</keyword>
<dbReference type="InterPro" id="IPR011015">
    <property type="entry name" value="LEM/LEM-like_dom_sf"/>
</dbReference>
<dbReference type="SMART" id="SM00540">
    <property type="entry name" value="LEM"/>
    <property type="match status" value="1"/>
</dbReference>
<evidence type="ECO:0000256" key="3">
    <source>
        <dbReference type="ARBA" id="ARBA00022989"/>
    </source>
</evidence>
<comment type="subcellular location">
    <subcellularLocation>
        <location evidence="1">Nucleus inner membrane</location>
        <topology evidence="1">Multi-pass membrane protein</topology>
    </subcellularLocation>
</comment>
<keyword evidence="2 7" id="KW-0812">Transmembrane</keyword>
<evidence type="ECO:0000259" key="8">
    <source>
        <dbReference type="PROSITE" id="PS50954"/>
    </source>
</evidence>
<dbReference type="SUPFAM" id="SSF63451">
    <property type="entry name" value="LEM domain"/>
    <property type="match status" value="1"/>
</dbReference>
<dbReference type="SUPFAM" id="SSF54928">
    <property type="entry name" value="RNA-binding domain, RBD"/>
    <property type="match status" value="1"/>
</dbReference>
<dbReference type="Pfam" id="PF03020">
    <property type="entry name" value="LEM"/>
    <property type="match status" value="1"/>
</dbReference>
<feature type="compositionally biased region" description="Low complexity" evidence="6">
    <location>
        <begin position="86"/>
        <end position="96"/>
    </location>
</feature>
<feature type="domain" description="LEM" evidence="8">
    <location>
        <begin position="1"/>
        <end position="45"/>
    </location>
</feature>
<keyword evidence="5" id="KW-0539">Nucleus</keyword>
<reference evidence="9" key="1">
    <citation type="submission" date="2022-07" db="EMBL/GenBank/DDBJ databases">
        <authorList>
            <person name="Trinca V."/>
            <person name="Uliana J.V.C."/>
            <person name="Torres T.T."/>
            <person name="Ward R.J."/>
            <person name="Monesi N."/>
        </authorList>
    </citation>
    <scope>NUCLEOTIDE SEQUENCE</scope>
    <source>
        <strain evidence="9">HSMRA1968</strain>
        <tissue evidence="9">Whole embryos</tissue>
    </source>
</reference>
<feature type="compositionally biased region" description="Polar residues" evidence="6">
    <location>
        <begin position="175"/>
        <end position="197"/>
    </location>
</feature>
<sequence>MDHLNSLSDEELRQRLLQYGLPNLPVTKTTRNTLIRRLRTYMEGEQAKLKRATTFATRYSSDEEASDQEIRRRPNTTMPPPKTNNRRTNPPTITKTSPRSQSVYVSPVVRHFNTDSEDDLEHQFTATTSNLNSSFSRRNIGLSPSSSISRTSTYYPSTYSRTFDRSNDSNVFQTREQTATTNGHSSNEYSQGLSTNYRRPALSTSTPSPRRSTLSTASSLSRTRYLNETFATAPNDADIVYQTDRHAVGSVGTSSSSIGATVGHFFTKLNEQFSIILGLFVVFFAAVAIIYISISPDLASTMNVQEAVYSLCAYDHPDSRGVVCVNNEDLNSTLDLIRLTATELQRRMELNKCKDKSIPFTMSAKEVVNNAMRQNNNYPLISLIKDLHNMEYLIKMNPQWSIANCDSNGYNLSFDDVIEMRKTQSNYFMILKPRLPFMCSLYNKMGVFFTIIGWIGLICSVVYGVYFIYRIAMDVIQSNRDKKNLLIADIITAVMEKAEDDPTNPHVVVNHLRDKLLSAPSRSNLEWAWDQAIDFLEKNDSRIKFEIGCRNGEDCRLMKWVDTAGSSGGKRAFAKKWQCSAYDKLNKIKDPPTQCLKIRQMFEKHEVNNPNLKQVITDALLEKAENKCKIHDIELDLNTCCVYVRCATPADAGMVHDLVNGWWFDGRLVSIKFLRIDRYMSRFPHSTGVGFLQPSNTNNSSMTYYVEESGRVRPQGADDD</sequence>
<dbReference type="GO" id="GO:0006998">
    <property type="term" value="P:nuclear envelope organization"/>
    <property type="evidence" value="ECO:0007669"/>
    <property type="project" value="TreeGrafter"/>
</dbReference>
<dbReference type="InterPro" id="IPR035979">
    <property type="entry name" value="RBD_domain_sf"/>
</dbReference>
<accession>A0A9Q0S3Y4</accession>
<dbReference type="Gene3D" id="1.10.720.40">
    <property type="match status" value="1"/>
</dbReference>
<keyword evidence="3 7" id="KW-1133">Transmembrane helix</keyword>
<organism evidence="9 10">
    <name type="scientific">Pseudolycoriella hygida</name>
    <dbReference type="NCBI Taxonomy" id="35572"/>
    <lineage>
        <taxon>Eukaryota</taxon>
        <taxon>Metazoa</taxon>
        <taxon>Ecdysozoa</taxon>
        <taxon>Arthropoda</taxon>
        <taxon>Hexapoda</taxon>
        <taxon>Insecta</taxon>
        <taxon>Pterygota</taxon>
        <taxon>Neoptera</taxon>
        <taxon>Endopterygota</taxon>
        <taxon>Diptera</taxon>
        <taxon>Nematocera</taxon>
        <taxon>Sciaroidea</taxon>
        <taxon>Sciaridae</taxon>
        <taxon>Pseudolycoriella</taxon>
    </lineage>
</organism>
<dbReference type="InterPro" id="IPR012677">
    <property type="entry name" value="Nucleotide-bd_a/b_plait_sf"/>
</dbReference>
<evidence type="ECO:0000256" key="5">
    <source>
        <dbReference type="ARBA" id="ARBA00023242"/>
    </source>
</evidence>
<evidence type="ECO:0000256" key="6">
    <source>
        <dbReference type="SAM" id="MobiDB-lite"/>
    </source>
</evidence>
<dbReference type="FunFam" id="1.10.720.40:FF:000001">
    <property type="entry name" value="LEM domain containing 2, isoform CRA_a"/>
    <property type="match status" value="1"/>
</dbReference>
<feature type="transmembrane region" description="Helical" evidence="7">
    <location>
        <begin position="273"/>
        <end position="294"/>
    </location>
</feature>
<dbReference type="EMBL" id="WJQU01000002">
    <property type="protein sequence ID" value="KAJ6644472.1"/>
    <property type="molecule type" value="Genomic_DNA"/>
</dbReference>
<dbReference type="PANTHER" id="PTHR13428">
    <property type="entry name" value="INNER NUCLEAR MEMBRANE PROTEIN MAN1 LEM DOMAIN CONTAINING PROTEIN"/>
    <property type="match status" value="1"/>
</dbReference>
<feature type="region of interest" description="Disordered" evidence="6">
    <location>
        <begin position="52"/>
        <end position="103"/>
    </location>
</feature>
<evidence type="ECO:0000256" key="4">
    <source>
        <dbReference type="ARBA" id="ARBA00023136"/>
    </source>
</evidence>
<dbReference type="Gene3D" id="3.30.70.330">
    <property type="match status" value="1"/>
</dbReference>
<evidence type="ECO:0000256" key="2">
    <source>
        <dbReference type="ARBA" id="ARBA00022692"/>
    </source>
</evidence>
<feature type="compositionally biased region" description="Low complexity" evidence="6">
    <location>
        <begin position="198"/>
        <end position="219"/>
    </location>
</feature>
<dbReference type="GO" id="GO:0031490">
    <property type="term" value="F:chromatin DNA binding"/>
    <property type="evidence" value="ECO:0007669"/>
    <property type="project" value="TreeGrafter"/>
</dbReference>
<dbReference type="InterPro" id="IPR041885">
    <property type="entry name" value="MAN1_winged_helix_dom"/>
</dbReference>
<evidence type="ECO:0000256" key="1">
    <source>
        <dbReference type="ARBA" id="ARBA00004473"/>
    </source>
</evidence>
<dbReference type="InterPro" id="IPR003887">
    <property type="entry name" value="LEM_dom"/>
</dbReference>
<gene>
    <name evidence="9" type="primary">MAN1</name>
    <name evidence="9" type="ORF">Bhyg_09441</name>
</gene>
<keyword evidence="10" id="KW-1185">Reference proteome</keyword>
<dbReference type="Gene3D" id="1.10.10.1180">
    <property type="entry name" value="MAN1, winged-helix domain"/>
    <property type="match status" value="1"/>
</dbReference>
<feature type="transmembrane region" description="Helical" evidence="7">
    <location>
        <begin position="447"/>
        <end position="469"/>
    </location>
</feature>
<comment type="caution">
    <text evidence="9">The sequence shown here is derived from an EMBL/GenBank/DDBJ whole genome shotgun (WGS) entry which is preliminary data.</text>
</comment>
<dbReference type="AlphaFoldDB" id="A0A9Q0S3Y4"/>
<dbReference type="PANTHER" id="PTHR13428:SF12">
    <property type="entry name" value="INNER NUCLEAR MEMBRANE PROTEIN MAN1"/>
    <property type="match status" value="1"/>
</dbReference>
<dbReference type="Proteomes" id="UP001151699">
    <property type="component" value="Chromosome B"/>
</dbReference>
<dbReference type="InterPro" id="IPR052277">
    <property type="entry name" value="INM_ESCRT-Associated"/>
</dbReference>
<feature type="region of interest" description="Disordered" evidence="6">
    <location>
        <begin position="175"/>
        <end position="219"/>
    </location>
</feature>
<proteinExistence type="predicted"/>
<evidence type="ECO:0000313" key="10">
    <source>
        <dbReference type="Proteomes" id="UP001151699"/>
    </source>
</evidence>
<evidence type="ECO:0000313" key="9">
    <source>
        <dbReference type="EMBL" id="KAJ6644472.1"/>
    </source>
</evidence>
<dbReference type="GO" id="GO:0030514">
    <property type="term" value="P:negative regulation of BMP signaling pathway"/>
    <property type="evidence" value="ECO:0007669"/>
    <property type="project" value="TreeGrafter"/>
</dbReference>
<evidence type="ECO:0000256" key="7">
    <source>
        <dbReference type="SAM" id="Phobius"/>
    </source>
</evidence>
<protein>
    <submittedName>
        <fullName evidence="9">Inner nuclear membrane protein Man1</fullName>
    </submittedName>
</protein>
<dbReference type="GO" id="GO:0005637">
    <property type="term" value="C:nuclear inner membrane"/>
    <property type="evidence" value="ECO:0007669"/>
    <property type="project" value="UniProtKB-SubCell"/>
</dbReference>